<evidence type="ECO:0000313" key="1">
    <source>
        <dbReference type="EMBL" id="XCH46895.1"/>
    </source>
</evidence>
<gene>
    <name evidence="1" type="ORF">V4D30_01120</name>
</gene>
<proteinExistence type="predicted"/>
<dbReference type="AlphaFoldDB" id="A0AAU8GZ76"/>
<name>A0AAU8GZ76_9BACT</name>
<dbReference type="KEGG" id="taut:V4D30_01120"/>
<sequence length="94" mass="10933">MAERADNYKVLQEMKKRDPRAAITCQEILNQILNAARESGEPITSAIVITDETMTEEEEEMALFEGFLKEGYPPDVAEKKAREWLKIEERLFRE</sequence>
<organism evidence="1">
    <name type="scientific">Thermodesulfovibrio autotrophicus</name>
    <dbReference type="NCBI Taxonomy" id="3118333"/>
    <lineage>
        <taxon>Bacteria</taxon>
        <taxon>Pseudomonadati</taxon>
        <taxon>Nitrospirota</taxon>
        <taxon>Thermodesulfovibrionia</taxon>
        <taxon>Thermodesulfovibrionales</taxon>
        <taxon>Thermodesulfovibrionaceae</taxon>
        <taxon>Thermodesulfovibrio</taxon>
    </lineage>
</organism>
<dbReference type="RefSeq" id="WP_353684420.1">
    <property type="nucleotide sequence ID" value="NZ_CP144373.1"/>
</dbReference>
<protein>
    <submittedName>
        <fullName evidence="1">Uncharacterized protein</fullName>
    </submittedName>
</protein>
<reference evidence="1" key="1">
    <citation type="submission" date="2024-01" db="EMBL/GenBank/DDBJ databases">
        <title>The first autotrophic representatives of the genus Thermodesulfovibrio.</title>
        <authorList>
            <person name="Maltseva A.I."/>
            <person name="Elcheninov A.G."/>
            <person name="Kublanov I.V."/>
            <person name="Lebedinsky A.V."/>
            <person name="Frolov E.N."/>
        </authorList>
    </citation>
    <scope>NUCLEOTIDE SEQUENCE</scope>
    <source>
        <strain evidence="1">3907-1M</strain>
    </source>
</reference>
<dbReference type="EMBL" id="CP144373">
    <property type="protein sequence ID" value="XCH46895.1"/>
    <property type="molecule type" value="Genomic_DNA"/>
</dbReference>
<accession>A0AAU8GZ76</accession>